<dbReference type="Proteomes" id="UP000315439">
    <property type="component" value="Unassembled WGS sequence"/>
</dbReference>
<protein>
    <submittedName>
        <fullName evidence="2">Uncharacterized protein</fullName>
    </submittedName>
</protein>
<feature type="signal peptide" evidence="1">
    <location>
        <begin position="1"/>
        <end position="18"/>
    </location>
</feature>
<dbReference type="AlphaFoldDB" id="A0A545UHF2"/>
<name>A0A545UHF2_9GAMM</name>
<keyword evidence="3" id="KW-1185">Reference proteome</keyword>
<gene>
    <name evidence="2" type="ORF">FLL46_04735</name>
</gene>
<evidence type="ECO:0000313" key="2">
    <source>
        <dbReference type="EMBL" id="TQV88843.1"/>
    </source>
</evidence>
<evidence type="ECO:0000313" key="3">
    <source>
        <dbReference type="Proteomes" id="UP000315439"/>
    </source>
</evidence>
<dbReference type="RefSeq" id="WP_142892328.1">
    <property type="nucleotide sequence ID" value="NZ_ML660161.1"/>
</dbReference>
<comment type="caution">
    <text evidence="2">The sequence shown here is derived from an EMBL/GenBank/DDBJ whole genome shotgun (WGS) entry which is preliminary data.</text>
</comment>
<feature type="chain" id="PRO_5021723156" evidence="1">
    <location>
        <begin position="19"/>
        <end position="114"/>
    </location>
</feature>
<keyword evidence="1" id="KW-0732">Signal</keyword>
<organism evidence="2 3">
    <name type="scientific">Aliikangiella coralliicola</name>
    <dbReference type="NCBI Taxonomy" id="2592383"/>
    <lineage>
        <taxon>Bacteria</taxon>
        <taxon>Pseudomonadati</taxon>
        <taxon>Pseudomonadota</taxon>
        <taxon>Gammaproteobacteria</taxon>
        <taxon>Oceanospirillales</taxon>
        <taxon>Pleioneaceae</taxon>
        <taxon>Aliikangiella</taxon>
    </lineage>
</organism>
<dbReference type="OrthoDB" id="6267478at2"/>
<proteinExistence type="predicted"/>
<reference evidence="2 3" key="1">
    <citation type="submission" date="2019-07" db="EMBL/GenBank/DDBJ databases">
        <title>Draft genome for Aliikangiella sp. M105.</title>
        <authorList>
            <person name="Wang G."/>
        </authorList>
    </citation>
    <scope>NUCLEOTIDE SEQUENCE [LARGE SCALE GENOMIC DNA]</scope>
    <source>
        <strain evidence="2 3">M105</strain>
    </source>
</reference>
<accession>A0A545UHF2</accession>
<dbReference type="EMBL" id="VIKS01000003">
    <property type="protein sequence ID" value="TQV88843.1"/>
    <property type="molecule type" value="Genomic_DNA"/>
</dbReference>
<sequence>MKKIFVLFIVILSTNALAGGRTNWAVPSQIDIERGNGFMIYGSFGNPGGCTQSNQIYVRKDHPEYDKIYSAVLTAFTAKRHIRAYIHNCQNVSWYSATATYNTLNLNGDFNIKN</sequence>
<evidence type="ECO:0000256" key="1">
    <source>
        <dbReference type="SAM" id="SignalP"/>
    </source>
</evidence>